<dbReference type="Pfam" id="PF00258">
    <property type="entry name" value="Flavodoxin_1"/>
    <property type="match status" value="1"/>
</dbReference>
<dbReference type="SUPFAM" id="SSF52343">
    <property type="entry name" value="Ferredoxin reductase-like, C-terminal NADP-linked domain"/>
    <property type="match status" value="1"/>
</dbReference>
<dbReference type="InterPro" id="IPR001433">
    <property type="entry name" value="OxRdtase_FAD/NAD-bd"/>
</dbReference>
<comment type="cofactor">
    <cofactor evidence="2">
        <name>FAD</name>
        <dbReference type="ChEBI" id="CHEBI:57692"/>
    </cofactor>
</comment>
<dbReference type="InterPro" id="IPR039261">
    <property type="entry name" value="FNR_nucleotide-bd"/>
</dbReference>
<keyword evidence="13" id="KW-1185">Reference proteome</keyword>
<evidence type="ECO:0000256" key="3">
    <source>
        <dbReference type="ARBA" id="ARBA00022630"/>
    </source>
</evidence>
<dbReference type="SUPFAM" id="SSF63380">
    <property type="entry name" value="Riboflavin synthase domain-like"/>
    <property type="match status" value="1"/>
</dbReference>
<dbReference type="InterPro" id="IPR023173">
    <property type="entry name" value="NADPH_Cyt_P450_Rdtase_alpha"/>
</dbReference>
<name>A0A9W6BW84_9CHLO</name>
<dbReference type="PANTHER" id="PTHR19384">
    <property type="entry name" value="NITRIC OXIDE SYNTHASE-RELATED"/>
    <property type="match status" value="1"/>
</dbReference>
<dbReference type="GO" id="GO:0010181">
    <property type="term" value="F:FMN binding"/>
    <property type="evidence" value="ECO:0007669"/>
    <property type="project" value="InterPro"/>
</dbReference>
<dbReference type="InterPro" id="IPR017938">
    <property type="entry name" value="Riboflavin_synthase-like_b-brl"/>
</dbReference>
<dbReference type="GO" id="GO:0003958">
    <property type="term" value="F:NADPH-hemoprotein reductase activity"/>
    <property type="evidence" value="ECO:0007669"/>
    <property type="project" value="UniProtKB-EC"/>
</dbReference>
<dbReference type="InterPro" id="IPR003097">
    <property type="entry name" value="CysJ-like_FAD-binding"/>
</dbReference>
<dbReference type="Gene3D" id="2.40.30.10">
    <property type="entry name" value="Translation factors"/>
    <property type="match status" value="1"/>
</dbReference>
<keyword evidence="5" id="KW-0274">FAD</keyword>
<accession>A0A9W6BW84</accession>
<keyword evidence="9" id="KW-1133">Transmembrane helix</keyword>
<dbReference type="InterPro" id="IPR001094">
    <property type="entry name" value="Flavdoxin-like"/>
</dbReference>
<reference evidence="12 13" key="1">
    <citation type="journal article" date="2023" name="Commun. Biol.">
        <title>Reorganization of the ancestral sex-determining regions during the evolution of trioecy in Pleodorina starrii.</title>
        <authorList>
            <person name="Takahashi K."/>
            <person name="Suzuki S."/>
            <person name="Kawai-Toyooka H."/>
            <person name="Yamamoto K."/>
            <person name="Hamaji T."/>
            <person name="Ootsuki R."/>
            <person name="Yamaguchi H."/>
            <person name="Kawachi M."/>
            <person name="Higashiyama T."/>
            <person name="Nozaki H."/>
        </authorList>
    </citation>
    <scope>NUCLEOTIDE SEQUENCE [LARGE SCALE GENOMIC DNA]</scope>
    <source>
        <strain evidence="12 13">NIES-4479</strain>
    </source>
</reference>
<evidence type="ECO:0000256" key="4">
    <source>
        <dbReference type="ARBA" id="ARBA00022643"/>
    </source>
</evidence>
<keyword evidence="6" id="KW-0521">NADP</keyword>
<keyword evidence="9" id="KW-0472">Membrane</keyword>
<keyword evidence="4" id="KW-0288">FMN</keyword>
<evidence type="ECO:0000259" key="11">
    <source>
        <dbReference type="PROSITE" id="PS51384"/>
    </source>
</evidence>
<feature type="transmembrane region" description="Helical" evidence="9">
    <location>
        <begin position="6"/>
        <end position="23"/>
    </location>
</feature>
<proteinExistence type="predicted"/>
<comment type="cofactor">
    <cofactor evidence="1">
        <name>FMN</name>
        <dbReference type="ChEBI" id="CHEBI:58210"/>
    </cofactor>
</comment>
<dbReference type="GO" id="GO:0050660">
    <property type="term" value="F:flavin adenine dinucleotide binding"/>
    <property type="evidence" value="ECO:0007669"/>
    <property type="project" value="TreeGrafter"/>
</dbReference>
<feature type="domain" description="Flavodoxin-like" evidence="10">
    <location>
        <begin position="59"/>
        <end position="211"/>
    </location>
</feature>
<dbReference type="SUPFAM" id="SSF52218">
    <property type="entry name" value="Flavoproteins"/>
    <property type="match status" value="1"/>
</dbReference>
<evidence type="ECO:0000259" key="10">
    <source>
        <dbReference type="PROSITE" id="PS50902"/>
    </source>
</evidence>
<dbReference type="InterPro" id="IPR008254">
    <property type="entry name" value="Flavodoxin/NO_synth"/>
</dbReference>
<dbReference type="EC" id="1.6.2.4" evidence="8"/>
<dbReference type="Gene3D" id="1.20.990.10">
    <property type="entry name" value="NADPH-cytochrome p450 Reductase, Chain A, domain 3"/>
    <property type="match status" value="1"/>
</dbReference>
<evidence type="ECO:0000256" key="7">
    <source>
        <dbReference type="ARBA" id="ARBA00023002"/>
    </source>
</evidence>
<protein>
    <recommendedName>
        <fullName evidence="8">NADPH--hemoprotein reductase</fullName>
        <ecNumber evidence="8">1.6.2.4</ecNumber>
    </recommendedName>
</protein>
<sequence length="663" mass="71167">MDAQVWFVIFFVVAVAALALLSIRRKSAKRAAQASLAGVNGFAALSRPSLAEDPNKPLVRILFGTQTGTAERFSKQLGNELRSRYGDSTTVDVRDVETYKPEQKLATEKLVVFCMATYGDGEPTDNAAVFYSWLLKEAEAVEGGEKEPFLQGVSYGVFGLGNKQYEHFNAVGKKIHKSLKTCGATPIVRRGDGDDDGVIDDDFEKWTAELLEALDKSDLVGKRVDQNGHAALPIAVPAYDVEVLRAGAGREDVAPFPSGTGKDVHSPFWANISTVRELHTSQSDRSCVHVEVDVSGSGITYEAGDHIALYAQNSEAVVKQVAELLGFDLDARIVLSVPKGAAAGDAASTLPPPLPGPISIRTALSYFADVLSSPHRDALGALSTFAADREEAARLALLGSAAGKAEFAEFVAKPHRSLLEVLQAFPSAKPTIGAFFGCIAPRLQPRFYSISSSPKQHPHSIHVTCAVVRDKMPSGRVHEGVCSTWLKRHGDGAAVPVFVRHSQFKLPASSKMPLIMVGPGTGLAPFRGFLQERAAQLASGAELGPAHLFFGCRSRAHDYIYQEELEGYVASGVLSHLHLAFSRDQATKDYVQHHVEAQAGALWPLIDAAGAHLYVCGDAKNMAKDVHKAFIALVQAGKGCAGTAAEAVVKELSDSGRYQRDVW</sequence>
<evidence type="ECO:0000256" key="8">
    <source>
        <dbReference type="ARBA" id="ARBA00023797"/>
    </source>
</evidence>
<feature type="domain" description="FAD-binding FR-type" evidence="11">
    <location>
        <begin position="265"/>
        <end position="507"/>
    </location>
</feature>
<dbReference type="InterPro" id="IPR029039">
    <property type="entry name" value="Flavoprotein-like_sf"/>
</dbReference>
<evidence type="ECO:0000256" key="5">
    <source>
        <dbReference type="ARBA" id="ARBA00022827"/>
    </source>
</evidence>
<evidence type="ECO:0000256" key="1">
    <source>
        <dbReference type="ARBA" id="ARBA00001917"/>
    </source>
</evidence>
<dbReference type="PROSITE" id="PS51384">
    <property type="entry name" value="FAD_FR"/>
    <property type="match status" value="1"/>
</dbReference>
<dbReference type="Pfam" id="PF00667">
    <property type="entry name" value="FAD_binding_1"/>
    <property type="match status" value="1"/>
</dbReference>
<dbReference type="CDD" id="cd06204">
    <property type="entry name" value="CYPOR"/>
    <property type="match status" value="1"/>
</dbReference>
<evidence type="ECO:0000256" key="9">
    <source>
        <dbReference type="SAM" id="Phobius"/>
    </source>
</evidence>
<dbReference type="Pfam" id="PF00175">
    <property type="entry name" value="NAD_binding_1"/>
    <property type="match status" value="1"/>
</dbReference>
<dbReference type="InterPro" id="IPR017927">
    <property type="entry name" value="FAD-bd_FR_type"/>
</dbReference>
<evidence type="ECO:0000256" key="6">
    <source>
        <dbReference type="ARBA" id="ARBA00022857"/>
    </source>
</evidence>
<dbReference type="EMBL" id="BRXU01000028">
    <property type="protein sequence ID" value="GLC59569.1"/>
    <property type="molecule type" value="Genomic_DNA"/>
</dbReference>
<dbReference type="PANTHER" id="PTHR19384:SF17">
    <property type="entry name" value="NADPH--CYTOCHROME P450 REDUCTASE"/>
    <property type="match status" value="1"/>
</dbReference>
<dbReference type="PRINTS" id="PR00369">
    <property type="entry name" value="FLAVODOXIN"/>
</dbReference>
<dbReference type="Gene3D" id="3.40.50.360">
    <property type="match status" value="1"/>
</dbReference>
<dbReference type="Proteomes" id="UP001165080">
    <property type="component" value="Unassembled WGS sequence"/>
</dbReference>
<dbReference type="PROSITE" id="PS50902">
    <property type="entry name" value="FLAVODOXIN_LIKE"/>
    <property type="match status" value="1"/>
</dbReference>
<dbReference type="AlphaFoldDB" id="A0A9W6BW84"/>
<dbReference type="Gene3D" id="3.40.50.80">
    <property type="entry name" value="Nucleotide-binding domain of ferredoxin-NADP reductase (FNR) module"/>
    <property type="match status" value="1"/>
</dbReference>
<organism evidence="12 13">
    <name type="scientific">Pleodorina starrii</name>
    <dbReference type="NCBI Taxonomy" id="330485"/>
    <lineage>
        <taxon>Eukaryota</taxon>
        <taxon>Viridiplantae</taxon>
        <taxon>Chlorophyta</taxon>
        <taxon>core chlorophytes</taxon>
        <taxon>Chlorophyceae</taxon>
        <taxon>CS clade</taxon>
        <taxon>Chlamydomonadales</taxon>
        <taxon>Volvocaceae</taxon>
        <taxon>Pleodorina</taxon>
    </lineage>
</organism>
<keyword evidence="3" id="KW-0285">Flavoprotein</keyword>
<keyword evidence="9" id="KW-0812">Transmembrane</keyword>
<comment type="caution">
    <text evidence="12">The sequence shown here is derived from an EMBL/GenBank/DDBJ whole genome shotgun (WGS) entry which is preliminary data.</text>
</comment>
<dbReference type="FunFam" id="3.40.50.80:FF:000001">
    <property type="entry name" value="NADPH--cytochrome P450 reductase 1"/>
    <property type="match status" value="1"/>
</dbReference>
<gene>
    <name evidence="12" type="primary">PLEST008376</name>
    <name evidence="12" type="ORF">PLESTB_001501400</name>
</gene>
<evidence type="ECO:0000313" key="12">
    <source>
        <dbReference type="EMBL" id="GLC59569.1"/>
    </source>
</evidence>
<evidence type="ECO:0000256" key="2">
    <source>
        <dbReference type="ARBA" id="ARBA00001974"/>
    </source>
</evidence>
<dbReference type="PRINTS" id="PR00371">
    <property type="entry name" value="FPNCR"/>
</dbReference>
<dbReference type="InterPro" id="IPR001709">
    <property type="entry name" value="Flavoprot_Pyr_Nucl_cyt_Rdtase"/>
</dbReference>
<dbReference type="GO" id="GO:0005829">
    <property type="term" value="C:cytosol"/>
    <property type="evidence" value="ECO:0007669"/>
    <property type="project" value="TreeGrafter"/>
</dbReference>
<evidence type="ECO:0000313" key="13">
    <source>
        <dbReference type="Proteomes" id="UP001165080"/>
    </source>
</evidence>
<keyword evidence="7" id="KW-0560">Oxidoreductase</keyword>